<dbReference type="PROSITE" id="PS00237">
    <property type="entry name" value="G_PROTEIN_RECEP_F1_1"/>
    <property type="match status" value="1"/>
</dbReference>
<organism evidence="14 16">
    <name type="scientific">Didymodactylos carnosus</name>
    <dbReference type="NCBI Taxonomy" id="1234261"/>
    <lineage>
        <taxon>Eukaryota</taxon>
        <taxon>Metazoa</taxon>
        <taxon>Spiralia</taxon>
        <taxon>Gnathifera</taxon>
        <taxon>Rotifera</taxon>
        <taxon>Eurotatoria</taxon>
        <taxon>Bdelloidea</taxon>
        <taxon>Philodinida</taxon>
        <taxon>Philodinidae</taxon>
        <taxon>Didymodactylos</taxon>
    </lineage>
</organism>
<evidence type="ECO:0000256" key="8">
    <source>
        <dbReference type="ARBA" id="ARBA00023170"/>
    </source>
</evidence>
<evidence type="ECO:0000256" key="10">
    <source>
        <dbReference type="RuleBase" id="RU000688"/>
    </source>
</evidence>
<feature type="domain" description="G-protein coupled receptors family 1 profile" evidence="13">
    <location>
        <begin position="72"/>
        <end position="268"/>
    </location>
</feature>
<evidence type="ECO:0000259" key="13">
    <source>
        <dbReference type="PROSITE" id="PS50262"/>
    </source>
</evidence>
<reference evidence="14" key="1">
    <citation type="submission" date="2021-02" db="EMBL/GenBank/DDBJ databases">
        <authorList>
            <person name="Nowell W R."/>
        </authorList>
    </citation>
    <scope>NUCLEOTIDE SEQUENCE</scope>
</reference>
<proteinExistence type="inferred from homology"/>
<evidence type="ECO:0000313" key="16">
    <source>
        <dbReference type="Proteomes" id="UP000663829"/>
    </source>
</evidence>
<dbReference type="PRINTS" id="PR00237">
    <property type="entry name" value="GPCRRHODOPSN"/>
</dbReference>
<dbReference type="Proteomes" id="UP000663829">
    <property type="component" value="Unassembled WGS sequence"/>
</dbReference>
<dbReference type="GO" id="GO:0004930">
    <property type="term" value="F:G protein-coupled receptor activity"/>
    <property type="evidence" value="ECO:0007669"/>
    <property type="project" value="UniProtKB-KW"/>
</dbReference>
<keyword evidence="7" id="KW-1015">Disulfide bond</keyword>
<dbReference type="Pfam" id="PF00001">
    <property type="entry name" value="7tm_1"/>
    <property type="match status" value="2"/>
</dbReference>
<evidence type="ECO:0000256" key="1">
    <source>
        <dbReference type="ARBA" id="ARBA00004651"/>
    </source>
</evidence>
<evidence type="ECO:0000256" key="3">
    <source>
        <dbReference type="ARBA" id="ARBA00022692"/>
    </source>
</evidence>
<feature type="transmembrane region" description="Helical" evidence="12">
    <location>
        <begin position="92"/>
        <end position="111"/>
    </location>
</feature>
<dbReference type="InterPro" id="IPR017452">
    <property type="entry name" value="GPCR_Rhodpsn_7TM"/>
</dbReference>
<evidence type="ECO:0000256" key="12">
    <source>
        <dbReference type="SAM" id="Phobius"/>
    </source>
</evidence>
<keyword evidence="16" id="KW-1185">Reference proteome</keyword>
<evidence type="ECO:0000256" key="5">
    <source>
        <dbReference type="ARBA" id="ARBA00023040"/>
    </source>
</evidence>
<comment type="similarity">
    <text evidence="10">Belongs to the G-protein coupled receptor 1 family.</text>
</comment>
<feature type="compositionally biased region" description="Low complexity" evidence="11">
    <location>
        <begin position="740"/>
        <end position="774"/>
    </location>
</feature>
<evidence type="ECO:0000256" key="11">
    <source>
        <dbReference type="SAM" id="MobiDB-lite"/>
    </source>
</evidence>
<evidence type="ECO:0000256" key="6">
    <source>
        <dbReference type="ARBA" id="ARBA00023136"/>
    </source>
</evidence>
<accession>A0A814DV21</accession>
<feature type="compositionally biased region" description="Polar residues" evidence="11">
    <location>
        <begin position="830"/>
        <end position="848"/>
    </location>
</feature>
<keyword evidence="8 10" id="KW-0675">Receptor</keyword>
<feature type="compositionally biased region" description="Basic residues" evidence="11">
    <location>
        <begin position="814"/>
        <end position="827"/>
    </location>
</feature>
<dbReference type="FunFam" id="1.20.1070.10:FF:000523">
    <property type="entry name" value="5-hydroxytryptamine receptor 2B"/>
    <property type="match status" value="1"/>
</dbReference>
<dbReference type="Gene3D" id="1.20.1070.10">
    <property type="entry name" value="Rhodopsin 7-helix transmembrane proteins"/>
    <property type="match status" value="2"/>
</dbReference>
<keyword evidence="2" id="KW-1003">Cell membrane</keyword>
<dbReference type="OrthoDB" id="6358729at2759"/>
<feature type="compositionally biased region" description="Low complexity" evidence="11">
    <location>
        <begin position="849"/>
        <end position="860"/>
    </location>
</feature>
<evidence type="ECO:0000313" key="14">
    <source>
        <dbReference type="EMBL" id="CAF0962134.1"/>
    </source>
</evidence>
<feature type="transmembrane region" description="Helical" evidence="12">
    <location>
        <begin position="216"/>
        <end position="236"/>
    </location>
</feature>
<dbReference type="PANTHER" id="PTHR24248">
    <property type="entry name" value="ADRENERGIC RECEPTOR-RELATED G-PROTEIN COUPLED RECEPTOR"/>
    <property type="match status" value="1"/>
</dbReference>
<dbReference type="EMBL" id="CAJOBC010002506">
    <property type="protein sequence ID" value="CAF3736506.1"/>
    <property type="molecule type" value="Genomic_DNA"/>
</dbReference>
<evidence type="ECO:0000256" key="4">
    <source>
        <dbReference type="ARBA" id="ARBA00022989"/>
    </source>
</evidence>
<evidence type="ECO:0000256" key="2">
    <source>
        <dbReference type="ARBA" id="ARBA00022475"/>
    </source>
</evidence>
<keyword evidence="9 10" id="KW-0807">Transducer</keyword>
<dbReference type="InterPro" id="IPR000276">
    <property type="entry name" value="GPCR_Rhodpsn"/>
</dbReference>
<feature type="transmembrane region" description="Helical" evidence="12">
    <location>
        <begin position="944"/>
        <end position="966"/>
    </location>
</feature>
<feature type="compositionally biased region" description="Low complexity" evidence="11">
    <location>
        <begin position="801"/>
        <end position="813"/>
    </location>
</feature>
<evidence type="ECO:0000256" key="7">
    <source>
        <dbReference type="ARBA" id="ARBA00023157"/>
    </source>
</evidence>
<dbReference type="AlphaFoldDB" id="A0A814DV21"/>
<sequence>MFTSLIRLNFSDMNLKYHETNYTTWFITQTNKATTTGTTLNSQVFSSVQQSTPNIMWFRFLLIIVIFVTAAGNILVCLAITRERKLQNTTNYFLMSLAIADCMVALLVMPMGMVAEAFGYFPLPHYCCVIFATADVLCCTSSIWHMSTMSMDRYFTIRFPFRYGRNKTKRIMLLKIIAVWAISLAVSSPVFVLGIVDRRNVLINGICAPNNATFKAVGGVFAFYIPFIIMIVTYALTMRSLRDVLVHKRRYNRERRRDQTFRPLATIINQYAEIAHGLRQTGTTMTTTTKTVVKKTPYTVITTTTASPIDKNHPFFFSSNGTLLMDHNQKHDISQYGSFTTANGQVLNISPTGINSLDQEANHLMISYIKQHHSKKKQYDVMYRKDCDMSTVYEMTEFSKSSSGSDYRVASSCLHQRRSVVIVDQTSAHVCEQQPYGEVKNKEGQQQQQQLELSTNQLKEVIIIENQIPSVEEEIYDELPPDPDTNINETSQSSENIHVANNSVCLTTTSISIENCAAFIMRLIELFYRYYYVNNRYQFSQQQLNYRNVLPIEYFSHNKYITETSPTLSLSDTTLKHNNPSSNIYQNKIQIDATYVNNQTTCTSLSVPIVLSEMQTSQTLSTNNYILNNERLDDDKHHQSTSMSYLVGNKQTMSVSTQTDHSYIPKSLSSFSDKPCNQQQNNDLSNRTKGTFSFSKHFLCTSFPHTTSTRSESEDERISTNLHSGSLFTNFFKYHKSKRSSSNTGTGSGAGNSSTKSSLSWGQHSSSSYHQQKSATVPHHHSSLLKQIECEMDSVLAQQRSRGSSASSLFFNNKLHRNRKRRRKRRPFVLSNSHNSPGGNSLRQQQIYSSSTSSSTYNSETSTSRISRFLSSQRQQQQHHLQQQQHHLQQQQQQEKIVAQNERKALRVLLIIFCVFVTLWTPFFICTFISAVCDKCREKIPSIMWFWITWLGYTSSMANPLVYTIFSDAFRRAFTNLLCCRSSDSMFAHQLSTKSSYPKGAIFLRHNGTAGCSGTSTPIGREREQNNNQEAIVYVNKYNLEAIR</sequence>
<evidence type="ECO:0000313" key="15">
    <source>
        <dbReference type="EMBL" id="CAF3736506.1"/>
    </source>
</evidence>
<dbReference type="PANTHER" id="PTHR24248:SF125">
    <property type="entry name" value="DOPAMINE D2-LIKE RECEPTOR"/>
    <property type="match status" value="1"/>
</dbReference>
<feature type="transmembrane region" description="Helical" evidence="12">
    <location>
        <begin position="172"/>
        <end position="196"/>
    </location>
</feature>
<dbReference type="PROSITE" id="PS50262">
    <property type="entry name" value="G_PROTEIN_RECEP_F1_2"/>
    <property type="match status" value="2"/>
</dbReference>
<dbReference type="GO" id="GO:0005886">
    <property type="term" value="C:plasma membrane"/>
    <property type="evidence" value="ECO:0007669"/>
    <property type="project" value="UniProtKB-SubCell"/>
</dbReference>
<comment type="caution">
    <text evidence="14">The sequence shown here is derived from an EMBL/GenBank/DDBJ whole genome shotgun (WGS) entry which is preliminary data.</text>
</comment>
<feature type="domain" description="G-protein coupled receptors family 1 profile" evidence="13">
    <location>
        <begin position="865"/>
        <end position="963"/>
    </location>
</feature>
<evidence type="ECO:0000256" key="9">
    <source>
        <dbReference type="ARBA" id="ARBA00023224"/>
    </source>
</evidence>
<feature type="transmembrane region" description="Helical" evidence="12">
    <location>
        <begin position="908"/>
        <end position="932"/>
    </location>
</feature>
<feature type="region of interest" description="Disordered" evidence="11">
    <location>
        <begin position="738"/>
        <end position="781"/>
    </location>
</feature>
<keyword evidence="4 12" id="KW-1133">Transmembrane helix</keyword>
<dbReference type="Proteomes" id="UP000681722">
    <property type="component" value="Unassembled WGS sequence"/>
</dbReference>
<dbReference type="SUPFAM" id="SSF81321">
    <property type="entry name" value="Family A G protein-coupled receptor-like"/>
    <property type="match status" value="2"/>
</dbReference>
<comment type="subcellular location">
    <subcellularLocation>
        <location evidence="1">Cell membrane</location>
        <topology evidence="1">Multi-pass membrane protein</topology>
    </subcellularLocation>
</comment>
<protein>
    <recommendedName>
        <fullName evidence="13">G-protein coupled receptors family 1 profile domain-containing protein</fullName>
    </recommendedName>
</protein>
<name>A0A814DV21_9BILA</name>
<gene>
    <name evidence="14" type="ORF">GPM918_LOCUS11810</name>
    <name evidence="15" type="ORF">SRO942_LOCUS11808</name>
</gene>
<keyword evidence="5 10" id="KW-0297">G-protein coupled receptor</keyword>
<feature type="region of interest" description="Disordered" evidence="11">
    <location>
        <begin position="801"/>
        <end position="860"/>
    </location>
</feature>
<keyword evidence="3 10" id="KW-0812">Transmembrane</keyword>
<dbReference type="EMBL" id="CAJNOQ010002507">
    <property type="protein sequence ID" value="CAF0962134.1"/>
    <property type="molecule type" value="Genomic_DNA"/>
</dbReference>
<feature type="transmembrane region" description="Helical" evidence="12">
    <location>
        <begin position="56"/>
        <end position="80"/>
    </location>
</feature>
<keyword evidence="6 12" id="KW-0472">Membrane</keyword>